<evidence type="ECO:0000313" key="1">
    <source>
        <dbReference type="EMBL" id="MBX59074.1"/>
    </source>
</evidence>
<reference evidence="1" key="1">
    <citation type="submission" date="2018-02" db="EMBL/GenBank/DDBJ databases">
        <title>Rhizophora mucronata_Transcriptome.</title>
        <authorList>
            <person name="Meera S.P."/>
            <person name="Sreeshan A."/>
            <person name="Augustine A."/>
        </authorList>
    </citation>
    <scope>NUCLEOTIDE SEQUENCE</scope>
    <source>
        <tissue evidence="1">Leaf</tissue>
    </source>
</reference>
<name>A0A2P2PWE5_RHIMU</name>
<proteinExistence type="predicted"/>
<sequence>MVGKEHGIKDPCFTVGITVRTLWSKQTC</sequence>
<dbReference type="EMBL" id="GGEC01078590">
    <property type="protein sequence ID" value="MBX59074.1"/>
    <property type="molecule type" value="Transcribed_RNA"/>
</dbReference>
<organism evidence="1">
    <name type="scientific">Rhizophora mucronata</name>
    <name type="common">Asiatic mangrove</name>
    <dbReference type="NCBI Taxonomy" id="61149"/>
    <lineage>
        <taxon>Eukaryota</taxon>
        <taxon>Viridiplantae</taxon>
        <taxon>Streptophyta</taxon>
        <taxon>Embryophyta</taxon>
        <taxon>Tracheophyta</taxon>
        <taxon>Spermatophyta</taxon>
        <taxon>Magnoliopsida</taxon>
        <taxon>eudicotyledons</taxon>
        <taxon>Gunneridae</taxon>
        <taxon>Pentapetalae</taxon>
        <taxon>rosids</taxon>
        <taxon>fabids</taxon>
        <taxon>Malpighiales</taxon>
        <taxon>Rhizophoraceae</taxon>
        <taxon>Rhizophora</taxon>
    </lineage>
</organism>
<dbReference type="AlphaFoldDB" id="A0A2P2PWE5"/>
<accession>A0A2P2PWE5</accession>
<protein>
    <submittedName>
        <fullName evidence="1">Uncharacterized protein</fullName>
    </submittedName>
</protein>